<dbReference type="InterPro" id="IPR019239">
    <property type="entry name" value="VapB_antitoxin"/>
</dbReference>
<proteinExistence type="predicted"/>
<sequence length="59" mass="6791">MRTNIEIDDELMSKVLKNSNIKTKKEAVEKGLELLLSLQNQSKIIALRGKIQFDEEAFK</sequence>
<dbReference type="Pfam" id="PF09957">
    <property type="entry name" value="VapB_antitoxin"/>
    <property type="match status" value="1"/>
</dbReference>
<reference evidence="1" key="1">
    <citation type="submission" date="2020-09" db="EMBL/GenBank/DDBJ databases">
        <title>Novel species of Mucilaginibacter isolated from a glacier on the Tibetan Plateau.</title>
        <authorList>
            <person name="Liu Q."/>
            <person name="Xin Y.-H."/>
        </authorList>
    </citation>
    <scope>NUCLEOTIDE SEQUENCE</scope>
    <source>
        <strain evidence="1">ZB1P21</strain>
    </source>
</reference>
<name>A0A926NVQ2_9SPHI</name>
<dbReference type="Proteomes" id="UP000619078">
    <property type="component" value="Unassembled WGS sequence"/>
</dbReference>
<protein>
    <submittedName>
        <fullName evidence="1">Type II toxin-antitoxin system VapB family antitoxin</fullName>
    </submittedName>
</protein>
<dbReference type="AlphaFoldDB" id="A0A926NVQ2"/>
<gene>
    <name evidence="1" type="ORF">IDJ76_05790</name>
</gene>
<dbReference type="RefSeq" id="WP_191161695.1">
    <property type="nucleotide sequence ID" value="NZ_JACWMX010000002.1"/>
</dbReference>
<dbReference type="EMBL" id="JACWMX010000002">
    <property type="protein sequence ID" value="MBD1392599.1"/>
    <property type="molecule type" value="Genomic_DNA"/>
</dbReference>
<accession>A0A926NVQ2</accession>
<keyword evidence="2" id="KW-1185">Reference proteome</keyword>
<comment type="caution">
    <text evidence="1">The sequence shown here is derived from an EMBL/GenBank/DDBJ whole genome shotgun (WGS) entry which is preliminary data.</text>
</comment>
<evidence type="ECO:0000313" key="1">
    <source>
        <dbReference type="EMBL" id="MBD1392599.1"/>
    </source>
</evidence>
<organism evidence="1 2">
    <name type="scientific">Mucilaginibacter glaciei</name>
    <dbReference type="NCBI Taxonomy" id="2772109"/>
    <lineage>
        <taxon>Bacteria</taxon>
        <taxon>Pseudomonadati</taxon>
        <taxon>Bacteroidota</taxon>
        <taxon>Sphingobacteriia</taxon>
        <taxon>Sphingobacteriales</taxon>
        <taxon>Sphingobacteriaceae</taxon>
        <taxon>Mucilaginibacter</taxon>
    </lineage>
</organism>
<evidence type="ECO:0000313" key="2">
    <source>
        <dbReference type="Proteomes" id="UP000619078"/>
    </source>
</evidence>